<proteinExistence type="predicted"/>
<dbReference type="InterPro" id="IPR001173">
    <property type="entry name" value="Glyco_trans_2-like"/>
</dbReference>
<dbReference type="OrthoDB" id="4529776at2"/>
<dbReference type="PANTHER" id="PTHR43685:SF2">
    <property type="entry name" value="GLYCOSYLTRANSFERASE 2-LIKE DOMAIN-CONTAINING PROTEIN"/>
    <property type="match status" value="1"/>
</dbReference>
<name>A0A4Y9F5U4_9MICC</name>
<evidence type="ECO:0000259" key="1">
    <source>
        <dbReference type="Pfam" id="PF00535"/>
    </source>
</evidence>
<sequence>MTSLPELSVVIRSGALNKWLESTVHSVLASYDVDLEVILVLNGPTITLGSEGRAADEKAYPWLADPRLTVLRFDRYIGVSNAMRAGCDAARAAFIANVDGDDLITPTKFRRQLDYLAAHPECVLVGTGGDLIDENGRVTGELKAPTGDDVRRSMLLFNPIPHSSVVFRAAAYHQAKEYRQDLAQFEDYDLFLRLAVLGPVAMLQGNEIQYRVHTTNISKGAGARGDHIEAVTSGRRQLAKTLGVPSVLALPPHLLWRSVQFVRASGLIRPLHEYFTYFKRS</sequence>
<dbReference type="EMBL" id="SPQC01000004">
    <property type="protein sequence ID" value="TFU23838.1"/>
    <property type="molecule type" value="Genomic_DNA"/>
</dbReference>
<dbReference type="AlphaFoldDB" id="A0A4Y9F5U4"/>
<comment type="caution">
    <text evidence="2">The sequence shown here is derived from an EMBL/GenBank/DDBJ whole genome shotgun (WGS) entry which is preliminary data.</text>
</comment>
<evidence type="ECO:0000313" key="2">
    <source>
        <dbReference type="EMBL" id="TFU23838.1"/>
    </source>
</evidence>
<keyword evidence="2" id="KW-0808">Transferase</keyword>
<protein>
    <submittedName>
        <fullName evidence="2">Glycosyltransferase</fullName>
    </submittedName>
</protein>
<reference evidence="2 3" key="1">
    <citation type="submission" date="2019-03" db="EMBL/GenBank/DDBJ databases">
        <title>Diversity of the mouse oral microbiome.</title>
        <authorList>
            <person name="Joseph S."/>
            <person name="Aduse-Opoku J."/>
            <person name="Curtis M."/>
            <person name="Wade W."/>
            <person name="Hashim A."/>
        </authorList>
    </citation>
    <scope>NUCLEOTIDE SEQUENCE [LARGE SCALE GENOMIC DNA]</scope>
    <source>
        <strain evidence="3">irhom_31</strain>
    </source>
</reference>
<dbReference type="GO" id="GO:0016740">
    <property type="term" value="F:transferase activity"/>
    <property type="evidence" value="ECO:0007669"/>
    <property type="project" value="UniProtKB-KW"/>
</dbReference>
<dbReference type="InterPro" id="IPR050834">
    <property type="entry name" value="Glycosyltransf_2"/>
</dbReference>
<gene>
    <name evidence="2" type="ORF">E4U03_01650</name>
</gene>
<accession>A0A4Y9F5U4</accession>
<dbReference type="SUPFAM" id="SSF53448">
    <property type="entry name" value="Nucleotide-diphospho-sugar transferases"/>
    <property type="match status" value="1"/>
</dbReference>
<dbReference type="Pfam" id="PF00535">
    <property type="entry name" value="Glycos_transf_2"/>
    <property type="match status" value="1"/>
</dbReference>
<evidence type="ECO:0000313" key="3">
    <source>
        <dbReference type="Proteomes" id="UP000297951"/>
    </source>
</evidence>
<organism evidence="2 3">
    <name type="scientific">Rothia nasimurium</name>
    <dbReference type="NCBI Taxonomy" id="85336"/>
    <lineage>
        <taxon>Bacteria</taxon>
        <taxon>Bacillati</taxon>
        <taxon>Actinomycetota</taxon>
        <taxon>Actinomycetes</taxon>
        <taxon>Micrococcales</taxon>
        <taxon>Micrococcaceae</taxon>
        <taxon>Rothia</taxon>
    </lineage>
</organism>
<feature type="domain" description="Glycosyltransferase 2-like" evidence="1">
    <location>
        <begin position="18"/>
        <end position="137"/>
    </location>
</feature>
<dbReference type="Proteomes" id="UP000297951">
    <property type="component" value="Unassembled WGS sequence"/>
</dbReference>
<dbReference type="PANTHER" id="PTHR43685">
    <property type="entry name" value="GLYCOSYLTRANSFERASE"/>
    <property type="match status" value="1"/>
</dbReference>
<dbReference type="InterPro" id="IPR029044">
    <property type="entry name" value="Nucleotide-diphossugar_trans"/>
</dbReference>
<dbReference type="Gene3D" id="3.90.550.10">
    <property type="entry name" value="Spore Coat Polysaccharide Biosynthesis Protein SpsA, Chain A"/>
    <property type="match status" value="1"/>
</dbReference>